<dbReference type="GO" id="GO:0005576">
    <property type="term" value="C:extracellular region"/>
    <property type="evidence" value="ECO:0007669"/>
    <property type="project" value="UniProtKB-SubCell"/>
</dbReference>
<dbReference type="PRINTS" id="PR00457">
    <property type="entry name" value="ANPEROXIDASE"/>
</dbReference>
<dbReference type="PANTHER" id="PTHR11475">
    <property type="entry name" value="OXIDASE/PEROXIDASE"/>
    <property type="match status" value="1"/>
</dbReference>
<dbReference type="GO" id="GO:0006979">
    <property type="term" value="P:response to oxidative stress"/>
    <property type="evidence" value="ECO:0007669"/>
    <property type="project" value="InterPro"/>
</dbReference>
<dbReference type="GO" id="GO:0004601">
    <property type="term" value="F:peroxidase activity"/>
    <property type="evidence" value="ECO:0007669"/>
    <property type="project" value="UniProtKB-KW"/>
</dbReference>
<evidence type="ECO:0000256" key="3">
    <source>
        <dbReference type="ARBA" id="ARBA00023180"/>
    </source>
</evidence>
<dbReference type="AlphaFoldDB" id="A0A1G8IJ57"/>
<evidence type="ECO:0000256" key="1">
    <source>
        <dbReference type="ARBA" id="ARBA00004613"/>
    </source>
</evidence>
<keyword evidence="3" id="KW-0325">Glycoprotein</keyword>
<keyword evidence="7" id="KW-1185">Reference proteome</keyword>
<keyword evidence="5" id="KW-0732">Signal</keyword>
<evidence type="ECO:0000313" key="6">
    <source>
        <dbReference type="EMBL" id="SDI18862.1"/>
    </source>
</evidence>
<organism evidence="6 7">
    <name type="scientific">Nonomuraea jiangxiensis</name>
    <dbReference type="NCBI Taxonomy" id="633440"/>
    <lineage>
        <taxon>Bacteria</taxon>
        <taxon>Bacillati</taxon>
        <taxon>Actinomycetota</taxon>
        <taxon>Actinomycetes</taxon>
        <taxon>Streptosporangiales</taxon>
        <taxon>Streptosporangiaceae</taxon>
        <taxon>Nonomuraea</taxon>
    </lineage>
</organism>
<evidence type="ECO:0000256" key="5">
    <source>
        <dbReference type="SAM" id="SignalP"/>
    </source>
</evidence>
<dbReference type="InterPro" id="IPR037120">
    <property type="entry name" value="Haem_peroxidase_sf_animal"/>
</dbReference>
<gene>
    <name evidence="6" type="ORF">SAMN05421869_104506</name>
</gene>
<dbReference type="InterPro" id="IPR010255">
    <property type="entry name" value="Haem_peroxidase_sf"/>
</dbReference>
<dbReference type="SUPFAM" id="SSF48113">
    <property type="entry name" value="Heme-dependent peroxidases"/>
    <property type="match status" value="1"/>
</dbReference>
<dbReference type="PROSITE" id="PS50292">
    <property type="entry name" value="PEROXIDASE_3"/>
    <property type="match status" value="1"/>
</dbReference>
<dbReference type="Proteomes" id="UP000199202">
    <property type="component" value="Unassembled WGS sequence"/>
</dbReference>
<dbReference type="STRING" id="633440.SAMN05421869_104506"/>
<proteinExistence type="predicted"/>
<evidence type="ECO:0000256" key="2">
    <source>
        <dbReference type="ARBA" id="ARBA00022525"/>
    </source>
</evidence>
<feature type="compositionally biased region" description="Low complexity" evidence="4">
    <location>
        <begin position="681"/>
        <end position="699"/>
    </location>
</feature>
<evidence type="ECO:0000256" key="4">
    <source>
        <dbReference type="SAM" id="MobiDB-lite"/>
    </source>
</evidence>
<accession>A0A1G8IJ57</accession>
<name>A0A1G8IJ57_9ACTN</name>
<feature type="chain" id="PRO_5011632358" evidence="5">
    <location>
        <begin position="38"/>
        <end position="699"/>
    </location>
</feature>
<dbReference type="RefSeq" id="WP_090930954.1">
    <property type="nucleotide sequence ID" value="NZ_FNDJ01000004.1"/>
</dbReference>
<dbReference type="GO" id="GO:0020037">
    <property type="term" value="F:heme binding"/>
    <property type="evidence" value="ECO:0007669"/>
    <property type="project" value="InterPro"/>
</dbReference>
<keyword evidence="6" id="KW-0575">Peroxidase</keyword>
<dbReference type="OrthoDB" id="33861at2"/>
<sequence>MPGFARSVRHRTRRTGALALAALAVASGLSVTDTAYAHRAKPSGAILGIWEAQSLSGAGNNKAHPEWGQAGRIYPRVAPANYADGVGRPVSGPNPRYVSNRIVNDTGTVLYTPRGVSQWAFVWGQFVDHTFALRLGRRQSGEPGETANIPVDAGDPLESFPNRLGMLFFERSIPAPGTGETVPRESINQISSYVNAAAVYSNSEARLDWMREGTVDGNPANNQARLLMPGNYLPRRDSRGNPETSPSMVVGGHLVNTPFKAAVAGDQRANENPALLATQTLFAREHNRIVAALPGWLSQEDKFQIARAVVIAEQQYITYNEYLPALGVNLPQYTGYKPNVNTEVTNEFATVGFRGHSQIRGKFVIESAASRYTPATLDALRSMGVTVTVEGDDVELVVPLGEDAFFRPDLLEAIQLGPLLEGIGRRAQARNDEQIDNLLRSFPFELSGDPACRDDPELPQCVTGFNDLAAVDIERGRDHGMPTYNQLRAAYGLPAKTSFKAITGEPSEAFPADPELTPGDEINDPDSLDFTALYDAAGNPTTLEADDATRGVRRTPLAARLKAIYQDVGKVDAFIGMSAEPNLPGRDFGETQLAIWRKQFAALRDGDRFFYANDPMLPWIKVLFGIDYRRSLGDIIALNTDIPRNAMAGNVFFAQEAAVRGKPAEVDARTKARTQQAPPSGAGARKGAEAAARFRAPGS</sequence>
<feature type="region of interest" description="Disordered" evidence="4">
    <location>
        <begin position="664"/>
        <end position="699"/>
    </location>
</feature>
<dbReference type="EMBL" id="FNDJ01000004">
    <property type="protein sequence ID" value="SDI18862.1"/>
    <property type="molecule type" value="Genomic_DNA"/>
</dbReference>
<dbReference type="PANTHER" id="PTHR11475:SF4">
    <property type="entry name" value="CHORION PEROXIDASE"/>
    <property type="match status" value="1"/>
</dbReference>
<dbReference type="Gene3D" id="1.10.640.10">
    <property type="entry name" value="Haem peroxidase domain superfamily, animal type"/>
    <property type="match status" value="1"/>
</dbReference>
<dbReference type="Pfam" id="PF03098">
    <property type="entry name" value="An_peroxidase"/>
    <property type="match status" value="2"/>
</dbReference>
<keyword evidence="6" id="KW-0560">Oxidoreductase</keyword>
<feature type="signal peptide" evidence="5">
    <location>
        <begin position="1"/>
        <end position="37"/>
    </location>
</feature>
<keyword evidence="2" id="KW-0964">Secreted</keyword>
<comment type="subcellular location">
    <subcellularLocation>
        <location evidence="1">Secreted</location>
    </subcellularLocation>
</comment>
<reference evidence="6 7" key="1">
    <citation type="submission" date="2016-10" db="EMBL/GenBank/DDBJ databases">
        <authorList>
            <person name="de Groot N.N."/>
        </authorList>
    </citation>
    <scope>NUCLEOTIDE SEQUENCE [LARGE SCALE GENOMIC DNA]</scope>
    <source>
        <strain evidence="6 7">CGMCC 4.6533</strain>
    </source>
</reference>
<protein>
    <submittedName>
        <fullName evidence="6">Animal haem peroxidase</fullName>
    </submittedName>
</protein>
<evidence type="ECO:0000313" key="7">
    <source>
        <dbReference type="Proteomes" id="UP000199202"/>
    </source>
</evidence>
<dbReference type="InterPro" id="IPR019791">
    <property type="entry name" value="Haem_peroxidase_animal"/>
</dbReference>